<keyword evidence="3" id="KW-1185">Reference proteome</keyword>
<dbReference type="SUPFAM" id="SSF48452">
    <property type="entry name" value="TPR-like"/>
    <property type="match status" value="2"/>
</dbReference>
<proteinExistence type="predicted"/>
<evidence type="ECO:0000259" key="1">
    <source>
        <dbReference type="PROSITE" id="PS50943"/>
    </source>
</evidence>
<sequence>MTMEGVGQRLQRLRVELGLTQQQLAAPRYTRGFLATVEAGGREPSAEALGYFATRLGVEPDDLRHGRPPGAAEELTVELERGRRSLSRGEVDAAVEVFATVERTARRYRLPIVECRARICLGEVELHQGRMRAAQLAYERAGELAGGAPASVRAWIVRRRAQCLLNVESAAAAITHLEEGLAEVRAETPADPDAELWLLAGLITPYHELGALGRMHETIEEGLAVARRASRREWIATFYDLAGQRVLETKGFAEVDRWWGIARRTFAELGLDSESGSVHWSRGYALSQAERLDEAGTELGLALEIFDAVGRLHDAAGVALELADVCRRRGDRDRAVALATRAGAAYARFDLPAGMAEADRILGLQAGADGDLTEAGRLLERALERYARAGIVYDLGRTCRLYGDLLLRNGKTAEALEVLRRGARSVASQTRA</sequence>
<protein>
    <submittedName>
        <fullName evidence="2">Helix-turn-helix domain-containing protein</fullName>
    </submittedName>
</protein>
<dbReference type="Gene3D" id="1.25.40.10">
    <property type="entry name" value="Tetratricopeptide repeat domain"/>
    <property type="match status" value="2"/>
</dbReference>
<dbReference type="EMBL" id="FOEF01000003">
    <property type="protein sequence ID" value="SEO99075.1"/>
    <property type="molecule type" value="Genomic_DNA"/>
</dbReference>
<dbReference type="SUPFAM" id="SSF47413">
    <property type="entry name" value="lambda repressor-like DNA-binding domains"/>
    <property type="match status" value="1"/>
</dbReference>
<organism evidence="2 3">
    <name type="scientific">Amycolatopsis saalfeldensis</name>
    <dbReference type="NCBI Taxonomy" id="394193"/>
    <lineage>
        <taxon>Bacteria</taxon>
        <taxon>Bacillati</taxon>
        <taxon>Actinomycetota</taxon>
        <taxon>Actinomycetes</taxon>
        <taxon>Pseudonocardiales</taxon>
        <taxon>Pseudonocardiaceae</taxon>
        <taxon>Amycolatopsis</taxon>
    </lineage>
</organism>
<dbReference type="InterPro" id="IPR010982">
    <property type="entry name" value="Lambda_DNA-bd_dom_sf"/>
</dbReference>
<dbReference type="PROSITE" id="PS50943">
    <property type="entry name" value="HTH_CROC1"/>
    <property type="match status" value="1"/>
</dbReference>
<evidence type="ECO:0000313" key="2">
    <source>
        <dbReference type="EMBL" id="SEO99075.1"/>
    </source>
</evidence>
<dbReference type="InterPro" id="IPR011990">
    <property type="entry name" value="TPR-like_helical_dom_sf"/>
</dbReference>
<evidence type="ECO:0000313" key="3">
    <source>
        <dbReference type="Proteomes" id="UP000198582"/>
    </source>
</evidence>
<dbReference type="CDD" id="cd00093">
    <property type="entry name" value="HTH_XRE"/>
    <property type="match status" value="1"/>
</dbReference>
<gene>
    <name evidence="2" type="ORF">SAMN04489732_103107</name>
</gene>
<dbReference type="AlphaFoldDB" id="A0A1H8U7E2"/>
<dbReference type="Proteomes" id="UP000198582">
    <property type="component" value="Unassembled WGS sequence"/>
</dbReference>
<dbReference type="RefSeq" id="WP_091614970.1">
    <property type="nucleotide sequence ID" value="NZ_FOEF01000003.1"/>
</dbReference>
<dbReference type="InterPro" id="IPR001387">
    <property type="entry name" value="Cro/C1-type_HTH"/>
</dbReference>
<dbReference type="SMART" id="SM00530">
    <property type="entry name" value="HTH_XRE"/>
    <property type="match status" value="1"/>
</dbReference>
<feature type="domain" description="HTH cro/C1-type" evidence="1">
    <location>
        <begin position="10"/>
        <end position="63"/>
    </location>
</feature>
<dbReference type="GO" id="GO:0003677">
    <property type="term" value="F:DNA binding"/>
    <property type="evidence" value="ECO:0007669"/>
    <property type="project" value="InterPro"/>
</dbReference>
<reference evidence="2 3" key="1">
    <citation type="submission" date="2016-10" db="EMBL/GenBank/DDBJ databases">
        <authorList>
            <person name="de Groot N.N."/>
        </authorList>
    </citation>
    <scope>NUCLEOTIDE SEQUENCE [LARGE SCALE GENOMIC DNA]</scope>
    <source>
        <strain evidence="2 3">DSM 44993</strain>
    </source>
</reference>
<dbReference type="OrthoDB" id="3380004at2"/>
<dbReference type="STRING" id="394193.SAMN04489732_103107"/>
<dbReference type="Gene3D" id="1.10.260.40">
    <property type="entry name" value="lambda repressor-like DNA-binding domains"/>
    <property type="match status" value="1"/>
</dbReference>
<name>A0A1H8U7E2_9PSEU</name>
<accession>A0A1H8U7E2</accession>